<dbReference type="Proteomes" id="UP000789920">
    <property type="component" value="Unassembled WGS sequence"/>
</dbReference>
<dbReference type="EMBL" id="CAJVQC010111037">
    <property type="protein sequence ID" value="CAG8835106.1"/>
    <property type="molecule type" value="Genomic_DNA"/>
</dbReference>
<feature type="non-terminal residue" evidence="1">
    <location>
        <position position="1"/>
    </location>
</feature>
<evidence type="ECO:0000313" key="2">
    <source>
        <dbReference type="Proteomes" id="UP000789920"/>
    </source>
</evidence>
<evidence type="ECO:0000313" key="1">
    <source>
        <dbReference type="EMBL" id="CAG8835106.1"/>
    </source>
</evidence>
<reference evidence="1" key="1">
    <citation type="submission" date="2021-06" db="EMBL/GenBank/DDBJ databases">
        <authorList>
            <person name="Kallberg Y."/>
            <person name="Tangrot J."/>
            <person name="Rosling A."/>
        </authorList>
    </citation>
    <scope>NUCLEOTIDE SEQUENCE</scope>
    <source>
        <strain evidence="1">MA461A</strain>
    </source>
</reference>
<organism evidence="1 2">
    <name type="scientific">Racocetra persica</name>
    <dbReference type="NCBI Taxonomy" id="160502"/>
    <lineage>
        <taxon>Eukaryota</taxon>
        <taxon>Fungi</taxon>
        <taxon>Fungi incertae sedis</taxon>
        <taxon>Mucoromycota</taxon>
        <taxon>Glomeromycotina</taxon>
        <taxon>Glomeromycetes</taxon>
        <taxon>Diversisporales</taxon>
        <taxon>Gigasporaceae</taxon>
        <taxon>Racocetra</taxon>
    </lineage>
</organism>
<name>A0ACA9SFE4_9GLOM</name>
<gene>
    <name evidence="1" type="ORF">RPERSI_LOCUS29431</name>
</gene>
<keyword evidence="2" id="KW-1185">Reference proteome</keyword>
<protein>
    <submittedName>
        <fullName evidence="1">14143_t:CDS:1</fullName>
    </submittedName>
</protein>
<comment type="caution">
    <text evidence="1">The sequence shown here is derived from an EMBL/GenBank/DDBJ whole genome shotgun (WGS) entry which is preliminary data.</text>
</comment>
<sequence length="41" mass="4673">GSKDEKKLKIALRFEVKSIDLSIDVENDICIVSINILHNFD</sequence>
<proteinExistence type="predicted"/>
<accession>A0ACA9SFE4</accession>